<feature type="transmembrane region" description="Helical" evidence="3">
    <location>
        <begin position="15"/>
        <end position="34"/>
    </location>
</feature>
<protein>
    <recommendedName>
        <fullName evidence="6">RND efflux pump membrane fusion protein barrel-sandwich domain-containing protein</fullName>
    </recommendedName>
</protein>
<keyword evidence="5" id="KW-1185">Reference proteome</keyword>
<keyword evidence="3" id="KW-0812">Transmembrane</keyword>
<comment type="subcellular location">
    <subcellularLocation>
        <location evidence="1">Cell envelope</location>
    </subcellularLocation>
</comment>
<dbReference type="Gene3D" id="2.40.50.100">
    <property type="match status" value="1"/>
</dbReference>
<dbReference type="RefSeq" id="WP_343847647.1">
    <property type="nucleotide sequence ID" value="NZ_BAAAEI010000031.1"/>
</dbReference>
<reference evidence="5" key="1">
    <citation type="journal article" date="2019" name="Int. J. Syst. Evol. Microbiol.">
        <title>The Global Catalogue of Microorganisms (GCM) 10K type strain sequencing project: providing services to taxonomists for standard genome sequencing and annotation.</title>
        <authorList>
            <consortium name="The Broad Institute Genomics Platform"/>
            <consortium name="The Broad Institute Genome Sequencing Center for Infectious Disease"/>
            <person name="Wu L."/>
            <person name="Ma J."/>
        </authorList>
    </citation>
    <scope>NUCLEOTIDE SEQUENCE [LARGE SCALE GENOMIC DNA]</scope>
    <source>
        <strain evidence="5">JCM 13378</strain>
    </source>
</reference>
<organism evidence="4 5">
    <name type="scientific">Bowmanella denitrificans</name>
    <dbReference type="NCBI Taxonomy" id="366582"/>
    <lineage>
        <taxon>Bacteria</taxon>
        <taxon>Pseudomonadati</taxon>
        <taxon>Pseudomonadota</taxon>
        <taxon>Gammaproteobacteria</taxon>
        <taxon>Alteromonadales</taxon>
        <taxon>Alteromonadaceae</taxon>
        <taxon>Bowmanella</taxon>
    </lineage>
</organism>
<dbReference type="Proteomes" id="UP001501757">
    <property type="component" value="Unassembled WGS sequence"/>
</dbReference>
<name>A0ABP3HPF5_9ALTE</name>
<dbReference type="Gene3D" id="1.10.287.470">
    <property type="entry name" value="Helix hairpin bin"/>
    <property type="match status" value="1"/>
</dbReference>
<proteinExistence type="predicted"/>
<keyword evidence="3" id="KW-1133">Transmembrane helix</keyword>
<sequence length="407" mass="45180">MHQYLEEKGHFNRHIIITAVVILLALSAAAIYWLTRPAIPAHFSALQTLNEYQQAKSIKGFGTIVPRHKLVLSAMEAGLVTEVLIRPGQQVQQGQKLARIVNHQLEQEVQKADYELLSVQSDAQLQQSELQIRAYQYQADLNRADTALKKQKLELDANRQLAESGVVSKIKFAQEQMNVEQLRLEQQAAARQLSLFEDSRQEQLRALQMKVSAAEQRRAFLQARLDALTIYASIDGIARNLEVSVGQRVSQGQSLMELVDTAELIAEIQVPQYSAGQMALGLAATVRTPGGQVAAVVEHIDSVIRNGAISVFLTLSQRPAWLKTDQSVEAHIETGVSQSLLVLHRPDNFQQYPAWSLYQVDNQQARRSAATISEGPDQLLVVTGNLQQGQQVLLLPTALVSSEEFSL</sequence>
<keyword evidence="2" id="KW-0175">Coiled coil</keyword>
<evidence type="ECO:0000313" key="5">
    <source>
        <dbReference type="Proteomes" id="UP001501757"/>
    </source>
</evidence>
<keyword evidence="3" id="KW-0472">Membrane</keyword>
<evidence type="ECO:0008006" key="6">
    <source>
        <dbReference type="Google" id="ProtNLM"/>
    </source>
</evidence>
<evidence type="ECO:0000313" key="4">
    <source>
        <dbReference type="EMBL" id="GAA0376135.1"/>
    </source>
</evidence>
<dbReference type="PANTHER" id="PTHR32347">
    <property type="entry name" value="EFFLUX SYSTEM COMPONENT YKNX-RELATED"/>
    <property type="match status" value="1"/>
</dbReference>
<evidence type="ECO:0000256" key="2">
    <source>
        <dbReference type="ARBA" id="ARBA00023054"/>
    </source>
</evidence>
<dbReference type="InterPro" id="IPR050465">
    <property type="entry name" value="UPF0194_transport"/>
</dbReference>
<gene>
    <name evidence="4" type="ORF">GCM10009092_45430</name>
</gene>
<evidence type="ECO:0000256" key="1">
    <source>
        <dbReference type="ARBA" id="ARBA00004196"/>
    </source>
</evidence>
<dbReference type="EMBL" id="BAAAEI010000031">
    <property type="protein sequence ID" value="GAA0376135.1"/>
    <property type="molecule type" value="Genomic_DNA"/>
</dbReference>
<evidence type="ECO:0000256" key="3">
    <source>
        <dbReference type="SAM" id="Phobius"/>
    </source>
</evidence>
<dbReference type="PANTHER" id="PTHR32347:SF23">
    <property type="entry name" value="BLL5650 PROTEIN"/>
    <property type="match status" value="1"/>
</dbReference>
<dbReference type="Gene3D" id="2.40.30.170">
    <property type="match status" value="1"/>
</dbReference>
<comment type="caution">
    <text evidence="4">The sequence shown here is derived from an EMBL/GenBank/DDBJ whole genome shotgun (WGS) entry which is preliminary data.</text>
</comment>
<accession>A0ABP3HPF5</accession>